<dbReference type="InterPro" id="IPR015415">
    <property type="entry name" value="Spast_Vps4_C"/>
</dbReference>
<organism evidence="11">
    <name type="scientific">Spongospora subterranea</name>
    <dbReference type="NCBI Taxonomy" id="70186"/>
    <lineage>
        <taxon>Eukaryota</taxon>
        <taxon>Sar</taxon>
        <taxon>Rhizaria</taxon>
        <taxon>Endomyxa</taxon>
        <taxon>Phytomyxea</taxon>
        <taxon>Plasmodiophorida</taxon>
        <taxon>Plasmodiophoridae</taxon>
        <taxon>Spongospora</taxon>
    </lineage>
</organism>
<dbReference type="InterPro" id="IPR050304">
    <property type="entry name" value="MT-severing_AAA_ATPase"/>
</dbReference>
<evidence type="ECO:0000256" key="2">
    <source>
        <dbReference type="ARBA" id="ARBA00022490"/>
    </source>
</evidence>
<feature type="binding site" evidence="8">
    <location>
        <begin position="305"/>
        <end position="312"/>
    </location>
    <ligand>
        <name>ATP</name>
        <dbReference type="ChEBI" id="CHEBI:30616"/>
    </ligand>
</feature>
<comment type="function">
    <text evidence="8">Severs microtubules in an ATP-dependent manner. Microtubule severing may promote rapid reorganization of cellular microtubule arrays.</text>
</comment>
<dbReference type="CDD" id="cd21748">
    <property type="entry name" value="Kp60-NTD"/>
    <property type="match status" value="1"/>
</dbReference>
<dbReference type="FunFam" id="1.10.8.60:FF:000025">
    <property type="entry name" value="Katanin p60 ATPase-containing subunit A1"/>
    <property type="match status" value="1"/>
</dbReference>
<dbReference type="GO" id="GO:0008017">
    <property type="term" value="F:microtubule binding"/>
    <property type="evidence" value="ECO:0007669"/>
    <property type="project" value="UniProtKB-UniRule"/>
</dbReference>
<keyword evidence="7 8" id="KW-0413">Isomerase</keyword>
<dbReference type="InterPro" id="IPR027417">
    <property type="entry name" value="P-loop_NTPase"/>
</dbReference>
<dbReference type="Pfam" id="PF00004">
    <property type="entry name" value="AAA"/>
    <property type="match status" value="1"/>
</dbReference>
<dbReference type="SUPFAM" id="SSF52540">
    <property type="entry name" value="P-loop containing nucleoside triphosphate hydrolases"/>
    <property type="match status" value="1"/>
</dbReference>
<dbReference type="Pfam" id="PF21126">
    <property type="entry name" value="KATNA1_MIT"/>
    <property type="match status" value="1"/>
</dbReference>
<dbReference type="Pfam" id="PF09336">
    <property type="entry name" value="Vps4_C"/>
    <property type="match status" value="1"/>
</dbReference>
<dbReference type="SMART" id="SM00382">
    <property type="entry name" value="AAA"/>
    <property type="match status" value="1"/>
</dbReference>
<feature type="region of interest" description="Disordered" evidence="9">
    <location>
        <begin position="81"/>
        <end position="105"/>
    </location>
</feature>
<evidence type="ECO:0000256" key="6">
    <source>
        <dbReference type="ARBA" id="ARBA00023212"/>
    </source>
</evidence>
<feature type="compositionally biased region" description="Basic and acidic residues" evidence="9">
    <location>
        <begin position="217"/>
        <end position="228"/>
    </location>
</feature>
<feature type="compositionally biased region" description="Polar residues" evidence="9">
    <location>
        <begin position="164"/>
        <end position="173"/>
    </location>
</feature>
<dbReference type="InterPro" id="IPR048611">
    <property type="entry name" value="KATNA1_MIT"/>
</dbReference>
<feature type="compositionally biased region" description="Polar residues" evidence="9">
    <location>
        <begin position="135"/>
        <end position="146"/>
    </location>
</feature>
<sequence>MSTSFEKGVMEPLKLFREHSLLGNYDTALTYFECAVQQIVHLTKLSSDPMDQTVWRRIKASVVREANIVRGIKGELHGLMSQPGNARSLPRGIKQGSGFSTSADRKTSQLLSSVFDEDPTAGRKLECDSDRKLQKQSNSFGEHGSSVSELPHIINASDLLAGKRSSNSGTSLLPSWASKPYTHKKKPAPSNASQVAPVVGASEKSRRTQRKPPIPTFERKRGLSKDNGEEMSLSIPGHPSSEDSALIDMITNDIMSSGANSISWNDIAGLGEAKSLLQEAVIWPLLMPELFQGIRRPWKGVLMFGPPGTGKTLLAKALAAENSTTFFNVSASTLASKYRGESEKLVRILFDMARHRAPSIIFFDEIDAIGSTRGSSNEHEASRRVKSELLTQMDGASNESNNDKIVMVLGATNFPWGLDEALRRRLEKRVYIPLPDKAARQQLFEINLQSINREDDVSLERLAEQCEGYSGADITNVCRDASMMWVRRRFHGLSREEMHKLDKNELVQLPVSNADFQQALEKVSRSVSASDTHKFEKWMTEFGSV</sequence>
<reference evidence="11" key="1">
    <citation type="submission" date="2015-04" db="EMBL/GenBank/DDBJ databases">
        <title>The genome sequence of the plant pathogenic Rhizarian Plasmodiophora brassicae reveals insights in its biotrophic life cycle and the origin of chitin synthesis.</title>
        <authorList>
            <person name="Schwelm A."/>
            <person name="Fogelqvist J."/>
            <person name="Knaust A."/>
            <person name="Julke S."/>
            <person name="Lilja T."/>
            <person name="Dhandapani V."/>
            <person name="Bonilla-Rosso G."/>
            <person name="Karlsson M."/>
            <person name="Shevchenko A."/>
            <person name="Choi S.R."/>
            <person name="Kim H.G."/>
            <person name="Park J.Y."/>
            <person name="Lim Y.P."/>
            <person name="Ludwig-Muller J."/>
            <person name="Dixelius C."/>
        </authorList>
    </citation>
    <scope>NUCLEOTIDE SEQUENCE</scope>
    <source>
        <tissue evidence="11">Potato root galls</tissue>
    </source>
</reference>
<proteinExistence type="inferred from homology"/>
<feature type="compositionally biased region" description="Basic and acidic residues" evidence="9">
    <location>
        <begin position="121"/>
        <end position="133"/>
    </location>
</feature>
<protein>
    <recommendedName>
        <fullName evidence="8">Katanin p60 ATPase-containing subunit A1</fullName>
        <shortName evidence="8">Katanin p60 subunit A1</shortName>
        <ecNumber evidence="8">5.6.1.1</ecNumber>
    </recommendedName>
    <alternativeName>
        <fullName evidence="8">p60 katanin</fullName>
    </alternativeName>
</protein>
<dbReference type="PROSITE" id="PS00674">
    <property type="entry name" value="AAA"/>
    <property type="match status" value="1"/>
</dbReference>
<dbReference type="InterPro" id="IPR041569">
    <property type="entry name" value="AAA_lid_3"/>
</dbReference>
<dbReference type="Pfam" id="PF17862">
    <property type="entry name" value="AAA_lid_3"/>
    <property type="match status" value="1"/>
</dbReference>
<comment type="catalytic activity">
    <reaction evidence="8">
        <text>n ATP + n H2O + a microtubule = n ADP + n phosphate + (n+1) alpha/beta tubulin heterodimers.</text>
        <dbReference type="EC" id="5.6.1.1"/>
    </reaction>
</comment>
<dbReference type="GO" id="GO:0005737">
    <property type="term" value="C:cytoplasm"/>
    <property type="evidence" value="ECO:0007669"/>
    <property type="project" value="UniProtKB-UniRule"/>
</dbReference>
<keyword evidence="2 8" id="KW-0963">Cytoplasm</keyword>
<keyword evidence="6 8" id="KW-0206">Cytoskeleton</keyword>
<evidence type="ECO:0000256" key="9">
    <source>
        <dbReference type="SAM" id="MobiDB-lite"/>
    </source>
</evidence>
<dbReference type="PANTHER" id="PTHR23074">
    <property type="entry name" value="AAA DOMAIN-CONTAINING"/>
    <property type="match status" value="1"/>
</dbReference>
<feature type="region of interest" description="Disordered" evidence="9">
    <location>
        <begin position="121"/>
        <end position="146"/>
    </location>
</feature>
<comment type="subcellular location">
    <subcellularLocation>
        <location evidence="1 8">Cytoplasm</location>
        <location evidence="1 8">Cytoskeleton</location>
    </subcellularLocation>
</comment>
<dbReference type="AlphaFoldDB" id="A0A0H5RAT5"/>
<evidence type="ECO:0000256" key="3">
    <source>
        <dbReference type="ARBA" id="ARBA00022701"/>
    </source>
</evidence>
<evidence type="ECO:0000256" key="8">
    <source>
        <dbReference type="HAMAP-Rule" id="MF_03023"/>
    </source>
</evidence>
<gene>
    <name evidence="8" type="primary">KATNA1</name>
</gene>
<dbReference type="PANTHER" id="PTHR23074:SF19">
    <property type="entry name" value="KATANIN P60 ATPASE-CONTAINING SUBUNIT A1"/>
    <property type="match status" value="1"/>
</dbReference>
<comment type="similarity">
    <text evidence="8">Belongs to the AAA ATPase family. Katanin p60 subunit A1 subfamily.</text>
</comment>
<evidence type="ECO:0000256" key="1">
    <source>
        <dbReference type="ARBA" id="ARBA00004245"/>
    </source>
</evidence>
<evidence type="ECO:0000256" key="7">
    <source>
        <dbReference type="ARBA" id="ARBA00023235"/>
    </source>
</evidence>
<dbReference type="GO" id="GO:0051013">
    <property type="term" value="P:microtubule severing"/>
    <property type="evidence" value="ECO:0007669"/>
    <property type="project" value="UniProtKB-UniRule"/>
</dbReference>
<keyword evidence="3 8" id="KW-0493">Microtubule</keyword>
<feature type="domain" description="AAA+ ATPase" evidence="10">
    <location>
        <begin position="297"/>
        <end position="436"/>
    </location>
</feature>
<feature type="region of interest" description="Disordered" evidence="9">
    <location>
        <begin position="164"/>
        <end position="238"/>
    </location>
</feature>
<evidence type="ECO:0000313" key="11">
    <source>
        <dbReference type="EMBL" id="CRZ11173.1"/>
    </source>
</evidence>
<keyword evidence="5 8" id="KW-0067">ATP-binding</keyword>
<dbReference type="Gene3D" id="1.10.8.60">
    <property type="match status" value="1"/>
</dbReference>
<evidence type="ECO:0000256" key="5">
    <source>
        <dbReference type="ARBA" id="ARBA00022840"/>
    </source>
</evidence>
<dbReference type="InterPro" id="IPR028596">
    <property type="entry name" value="KATNA1"/>
</dbReference>
<dbReference type="GO" id="GO:0005524">
    <property type="term" value="F:ATP binding"/>
    <property type="evidence" value="ECO:0007669"/>
    <property type="project" value="UniProtKB-KW"/>
</dbReference>
<name>A0A0H5RAT5_9EUKA</name>
<dbReference type="Gene3D" id="1.20.58.80">
    <property type="entry name" value="Phosphotransferase system, lactose/cellobiose-type IIA subunit"/>
    <property type="match status" value="1"/>
</dbReference>
<dbReference type="InterPro" id="IPR003959">
    <property type="entry name" value="ATPase_AAA_core"/>
</dbReference>
<dbReference type="Gene3D" id="3.40.50.300">
    <property type="entry name" value="P-loop containing nucleotide triphosphate hydrolases"/>
    <property type="match status" value="1"/>
</dbReference>
<evidence type="ECO:0000259" key="10">
    <source>
        <dbReference type="SMART" id="SM00382"/>
    </source>
</evidence>
<dbReference type="FunFam" id="3.40.50.300:FF:000159">
    <property type="entry name" value="Katanin p60 ATPase-containing subunit A1"/>
    <property type="match status" value="1"/>
</dbReference>
<dbReference type="HAMAP" id="MF_03023">
    <property type="entry name" value="Katanin_p60_A1"/>
    <property type="match status" value="1"/>
</dbReference>
<dbReference type="GO" id="GO:0005874">
    <property type="term" value="C:microtubule"/>
    <property type="evidence" value="ECO:0007669"/>
    <property type="project" value="UniProtKB-KW"/>
</dbReference>
<accession>A0A0H5RAT5</accession>
<dbReference type="EC" id="5.6.1.1" evidence="8"/>
<dbReference type="GO" id="GO:0016887">
    <property type="term" value="F:ATP hydrolysis activity"/>
    <property type="evidence" value="ECO:0007669"/>
    <property type="project" value="InterPro"/>
</dbReference>
<dbReference type="InterPro" id="IPR003960">
    <property type="entry name" value="ATPase_AAA_CS"/>
</dbReference>
<dbReference type="EMBL" id="HACM01010731">
    <property type="protein sequence ID" value="CRZ11173.1"/>
    <property type="molecule type" value="Transcribed_RNA"/>
</dbReference>
<evidence type="ECO:0000256" key="4">
    <source>
        <dbReference type="ARBA" id="ARBA00022741"/>
    </source>
</evidence>
<dbReference type="InterPro" id="IPR003593">
    <property type="entry name" value="AAA+_ATPase"/>
</dbReference>
<dbReference type="GO" id="GO:0008568">
    <property type="term" value="F:microtubule severing ATPase activity"/>
    <property type="evidence" value="ECO:0007669"/>
    <property type="project" value="UniProtKB-EC"/>
</dbReference>
<keyword evidence="4 8" id="KW-0547">Nucleotide-binding</keyword>